<comment type="caution">
    <text evidence="2">The sequence shown here is derived from an EMBL/GenBank/DDBJ whole genome shotgun (WGS) entry which is preliminary data.</text>
</comment>
<dbReference type="EMBL" id="VTTN01000013">
    <property type="protein sequence ID" value="KAA0592970.1"/>
    <property type="molecule type" value="Genomic_DNA"/>
</dbReference>
<name>A0A5A9GEX9_AZOLI</name>
<evidence type="ECO:0000313" key="2">
    <source>
        <dbReference type="EMBL" id="KAA0592970.1"/>
    </source>
</evidence>
<proteinExistence type="predicted"/>
<evidence type="ECO:0000256" key="1">
    <source>
        <dbReference type="SAM" id="MobiDB-lite"/>
    </source>
</evidence>
<organism evidence="2 3">
    <name type="scientific">Azospirillum lipoferum</name>
    <dbReference type="NCBI Taxonomy" id="193"/>
    <lineage>
        <taxon>Bacteria</taxon>
        <taxon>Pseudomonadati</taxon>
        <taxon>Pseudomonadota</taxon>
        <taxon>Alphaproteobacteria</taxon>
        <taxon>Rhodospirillales</taxon>
        <taxon>Azospirillaceae</taxon>
        <taxon>Azospirillum</taxon>
    </lineage>
</organism>
<evidence type="ECO:0000313" key="3">
    <source>
        <dbReference type="Proteomes" id="UP000324927"/>
    </source>
</evidence>
<protein>
    <submittedName>
        <fullName evidence="2">Uncharacterized protein</fullName>
    </submittedName>
</protein>
<dbReference type="OrthoDB" id="7306975at2"/>
<accession>A0A5A9GEX9</accession>
<gene>
    <name evidence="2" type="ORF">FZ942_25950</name>
</gene>
<dbReference type="RefSeq" id="WP_149233964.1">
    <property type="nucleotide sequence ID" value="NZ_JALJXJ010000015.1"/>
</dbReference>
<sequence length="140" mass="15041">MHHNQQVNPPMSVTDQALIDEAREWLRDAGDGAPTTKASLTRAAKELGISFNRAWAIYYGRVERLWAVEYLSMKACAEAGKARRIARLKAEIARLETVDAAITARLDTEAPPSLGAVADQPAASEAGEGATALTPRGGRL</sequence>
<reference evidence="2 3" key="1">
    <citation type="submission" date="2019-08" db="EMBL/GenBank/DDBJ databases">
        <authorList>
            <person name="Grouzdev D."/>
            <person name="Tikhonova E."/>
            <person name="Kravchenko I."/>
        </authorList>
    </citation>
    <scope>NUCLEOTIDE SEQUENCE [LARGE SCALE GENOMIC DNA]</scope>
    <source>
        <strain evidence="2 3">59b</strain>
    </source>
</reference>
<keyword evidence="3" id="KW-1185">Reference proteome</keyword>
<feature type="region of interest" description="Disordered" evidence="1">
    <location>
        <begin position="113"/>
        <end position="140"/>
    </location>
</feature>
<dbReference type="AlphaFoldDB" id="A0A5A9GEX9"/>
<dbReference type="Proteomes" id="UP000324927">
    <property type="component" value="Unassembled WGS sequence"/>
</dbReference>